<accession>A0A0N4YSX4</accession>
<evidence type="ECO:0000256" key="1">
    <source>
        <dbReference type="SAM" id="SignalP"/>
    </source>
</evidence>
<reference evidence="4" key="1">
    <citation type="submission" date="2017-02" db="UniProtKB">
        <authorList>
            <consortium name="WormBaseParasite"/>
        </authorList>
    </citation>
    <scope>IDENTIFICATION</scope>
</reference>
<organism evidence="4">
    <name type="scientific">Nippostrongylus brasiliensis</name>
    <name type="common">Rat hookworm</name>
    <dbReference type="NCBI Taxonomy" id="27835"/>
    <lineage>
        <taxon>Eukaryota</taxon>
        <taxon>Metazoa</taxon>
        <taxon>Ecdysozoa</taxon>
        <taxon>Nematoda</taxon>
        <taxon>Chromadorea</taxon>
        <taxon>Rhabditida</taxon>
        <taxon>Rhabditina</taxon>
        <taxon>Rhabditomorpha</taxon>
        <taxon>Strongyloidea</taxon>
        <taxon>Heligmosomidae</taxon>
        <taxon>Nippostrongylus</taxon>
    </lineage>
</organism>
<feature type="chain" id="PRO_5043126007" evidence="1">
    <location>
        <begin position="20"/>
        <end position="190"/>
    </location>
</feature>
<dbReference type="WBParaSite" id="NBR_0002034601-mRNA-1">
    <property type="protein sequence ID" value="NBR_0002034601-mRNA-1"/>
    <property type="gene ID" value="NBR_0002034601"/>
</dbReference>
<feature type="signal peptide" evidence="1">
    <location>
        <begin position="1"/>
        <end position="19"/>
    </location>
</feature>
<evidence type="ECO:0000313" key="3">
    <source>
        <dbReference type="Proteomes" id="UP000271162"/>
    </source>
</evidence>
<name>A0A0N4YSX4_NIPBR</name>
<sequence>MSNARLFFAVTGALLISNADQIEPSYPPDCWNKGKDAKACARTVENQAERAEILLSDIAVELTNCREAIEKLEHARADFEAFLKEPTLEKLFEALEFLLVAYEKAEICCKDDVGRCPSVLFHNGNSIECTIAAIYNQLNDAEKQTVLDYRIQYPDDENPTEEEHAKNAYDSGRNFLNSLLGGEETNLENH</sequence>
<gene>
    <name evidence="2" type="ORF">NBR_LOCUS20347</name>
</gene>
<reference evidence="2 3" key="2">
    <citation type="submission" date="2018-11" db="EMBL/GenBank/DDBJ databases">
        <authorList>
            <consortium name="Pathogen Informatics"/>
        </authorList>
    </citation>
    <scope>NUCLEOTIDE SEQUENCE [LARGE SCALE GENOMIC DNA]</scope>
</reference>
<dbReference type="EMBL" id="UYSL01025052">
    <property type="protein sequence ID" value="VDL84084.1"/>
    <property type="molecule type" value="Genomic_DNA"/>
</dbReference>
<proteinExistence type="predicted"/>
<dbReference type="AlphaFoldDB" id="A0A0N4YSX4"/>
<keyword evidence="1" id="KW-0732">Signal</keyword>
<evidence type="ECO:0000313" key="2">
    <source>
        <dbReference type="EMBL" id="VDL84084.1"/>
    </source>
</evidence>
<protein>
    <submittedName>
        <fullName evidence="4">DUF725 domain-containing protein</fullName>
    </submittedName>
</protein>
<evidence type="ECO:0000313" key="4">
    <source>
        <dbReference type="WBParaSite" id="NBR_0002034601-mRNA-1"/>
    </source>
</evidence>
<keyword evidence="3" id="KW-1185">Reference proteome</keyword>
<dbReference type="Proteomes" id="UP000271162">
    <property type="component" value="Unassembled WGS sequence"/>
</dbReference>